<dbReference type="Proteomes" id="UP000784294">
    <property type="component" value="Unassembled WGS sequence"/>
</dbReference>
<sequence length="290" mass="33711">MEQRREYRTGKFAQVRRNAYKWCSMFAVSKRLGNRLAYTYLFIKLLYVFNAISQLFLMQAFLGLRNNSNYTIFGVAVLNNMLSGHDWQTTMIFPRVCFCRAPLLHLSGWNNIVTQCVLPVNMLNERIFVFLWFWILLAAIITTISVPIWFFRIHYEKSRTSFVKRFLKLGEQLTKKDKCMVEKFSRQFLRHDGVFLLRMISMNAGELVASEIVCQLWTIYKLKYYNRDFSNDHHDFSDLGHVSTVRLEDGGTSMISKSGGPNSTLIQRYASQPTPSAPIGDDDAASCRKL</sequence>
<evidence type="ECO:0000256" key="3">
    <source>
        <dbReference type="ARBA" id="ARBA00022475"/>
    </source>
</evidence>
<dbReference type="PANTHER" id="PTHR11893">
    <property type="entry name" value="INNEXIN"/>
    <property type="match status" value="1"/>
</dbReference>
<dbReference type="GO" id="GO:0005921">
    <property type="term" value="C:gap junction"/>
    <property type="evidence" value="ECO:0007669"/>
    <property type="project" value="UniProtKB-UniRule"/>
</dbReference>
<evidence type="ECO:0000256" key="10">
    <source>
        <dbReference type="SAM" id="MobiDB-lite"/>
    </source>
</evidence>
<evidence type="ECO:0000256" key="5">
    <source>
        <dbReference type="ARBA" id="ARBA00022989"/>
    </source>
</evidence>
<feature type="region of interest" description="Disordered" evidence="10">
    <location>
        <begin position="252"/>
        <end position="283"/>
    </location>
</feature>
<evidence type="ECO:0000256" key="9">
    <source>
        <dbReference type="RuleBase" id="RU010713"/>
    </source>
</evidence>
<keyword evidence="7 9" id="KW-0472">Membrane</keyword>
<keyword evidence="6 9" id="KW-0406">Ion transport</keyword>
<organism evidence="11 12">
    <name type="scientific">Protopolystoma xenopodis</name>
    <dbReference type="NCBI Taxonomy" id="117903"/>
    <lineage>
        <taxon>Eukaryota</taxon>
        <taxon>Metazoa</taxon>
        <taxon>Spiralia</taxon>
        <taxon>Lophotrochozoa</taxon>
        <taxon>Platyhelminthes</taxon>
        <taxon>Monogenea</taxon>
        <taxon>Polyopisthocotylea</taxon>
        <taxon>Polystomatidea</taxon>
        <taxon>Polystomatidae</taxon>
        <taxon>Protopolystoma</taxon>
    </lineage>
</organism>
<evidence type="ECO:0000256" key="8">
    <source>
        <dbReference type="ARBA" id="ARBA00023303"/>
    </source>
</evidence>
<comment type="caution">
    <text evidence="9">Lacks conserved residue(s) required for the propagation of feature annotation.</text>
</comment>
<evidence type="ECO:0000313" key="11">
    <source>
        <dbReference type="EMBL" id="VEL15440.1"/>
    </source>
</evidence>
<dbReference type="GO" id="GO:0005886">
    <property type="term" value="C:plasma membrane"/>
    <property type="evidence" value="ECO:0007669"/>
    <property type="project" value="UniProtKB-SubCell"/>
</dbReference>
<dbReference type="AlphaFoldDB" id="A0A448WMM2"/>
<name>A0A448WMM2_9PLAT</name>
<dbReference type="PROSITE" id="PS51013">
    <property type="entry name" value="PANNEXIN"/>
    <property type="match status" value="1"/>
</dbReference>
<reference evidence="11" key="1">
    <citation type="submission" date="2018-11" db="EMBL/GenBank/DDBJ databases">
        <authorList>
            <consortium name="Pathogen Informatics"/>
        </authorList>
    </citation>
    <scope>NUCLEOTIDE SEQUENCE</scope>
</reference>
<dbReference type="OrthoDB" id="5867527at2759"/>
<keyword evidence="3" id="KW-1003">Cell membrane</keyword>
<evidence type="ECO:0000256" key="7">
    <source>
        <dbReference type="ARBA" id="ARBA00023136"/>
    </source>
</evidence>
<proteinExistence type="inferred from homology"/>
<evidence type="ECO:0000313" key="12">
    <source>
        <dbReference type="Proteomes" id="UP000784294"/>
    </source>
</evidence>
<evidence type="ECO:0000256" key="2">
    <source>
        <dbReference type="ARBA" id="ARBA00022448"/>
    </source>
</evidence>
<evidence type="ECO:0000256" key="4">
    <source>
        <dbReference type="ARBA" id="ARBA00022692"/>
    </source>
</evidence>
<feature type="transmembrane region" description="Helical" evidence="9">
    <location>
        <begin position="40"/>
        <end position="62"/>
    </location>
</feature>
<comment type="caution">
    <text evidence="11">The sequence shown here is derived from an EMBL/GenBank/DDBJ whole genome shotgun (WGS) entry which is preliminary data.</text>
</comment>
<comment type="function">
    <text evidence="9">Structural component of the gap junctions.</text>
</comment>
<dbReference type="GO" id="GO:0034220">
    <property type="term" value="P:monoatomic ion transmembrane transport"/>
    <property type="evidence" value="ECO:0007669"/>
    <property type="project" value="UniProtKB-KW"/>
</dbReference>
<feature type="transmembrane region" description="Helical" evidence="9">
    <location>
        <begin position="127"/>
        <end position="151"/>
    </location>
</feature>
<comment type="subcellular location">
    <subcellularLocation>
        <location evidence="1 9">Cell membrane</location>
        <topology evidence="1 9">Multi-pass membrane protein</topology>
    </subcellularLocation>
</comment>
<accession>A0A448WMM2</accession>
<dbReference type="InterPro" id="IPR000990">
    <property type="entry name" value="Innexin"/>
</dbReference>
<dbReference type="PRINTS" id="PR01262">
    <property type="entry name" value="INNEXIN"/>
</dbReference>
<keyword evidence="8 9" id="KW-0407">Ion channel</keyword>
<protein>
    <recommendedName>
        <fullName evidence="9">Innexin</fullName>
    </recommendedName>
</protein>
<feature type="compositionally biased region" description="Polar residues" evidence="10">
    <location>
        <begin position="253"/>
        <end position="274"/>
    </location>
</feature>
<gene>
    <name evidence="9" type="primary">inx</name>
    <name evidence="11" type="ORF">PXEA_LOCUS8880</name>
</gene>
<keyword evidence="12" id="KW-1185">Reference proteome</keyword>
<dbReference type="PANTHER" id="PTHR11893:SF36">
    <property type="entry name" value="INNEXIN-5"/>
    <property type="match status" value="1"/>
</dbReference>
<keyword evidence="5 9" id="KW-1133">Transmembrane helix</keyword>
<evidence type="ECO:0000256" key="1">
    <source>
        <dbReference type="ARBA" id="ARBA00004651"/>
    </source>
</evidence>
<keyword evidence="2 9" id="KW-0813">Transport</keyword>
<keyword evidence="4 9" id="KW-0812">Transmembrane</keyword>
<comment type="similarity">
    <text evidence="9">Belongs to the pannexin family.</text>
</comment>
<dbReference type="Pfam" id="PF00876">
    <property type="entry name" value="Innexin"/>
    <property type="match status" value="1"/>
</dbReference>
<evidence type="ECO:0000256" key="6">
    <source>
        <dbReference type="ARBA" id="ARBA00023065"/>
    </source>
</evidence>
<dbReference type="EMBL" id="CAAALY010024607">
    <property type="protein sequence ID" value="VEL15440.1"/>
    <property type="molecule type" value="Genomic_DNA"/>
</dbReference>